<accession>A0A8J3ZF09</accession>
<evidence type="ECO:0000313" key="2">
    <source>
        <dbReference type="Proteomes" id="UP000612585"/>
    </source>
</evidence>
<dbReference type="EMBL" id="BOPG01000084">
    <property type="protein sequence ID" value="GIJ62944.1"/>
    <property type="molecule type" value="Genomic_DNA"/>
</dbReference>
<keyword evidence="2" id="KW-1185">Reference proteome</keyword>
<comment type="caution">
    <text evidence="1">The sequence shown here is derived from an EMBL/GenBank/DDBJ whole genome shotgun (WGS) entry which is preliminary data.</text>
</comment>
<protein>
    <recommendedName>
        <fullName evidence="3">Sensor domain-containing protein</fullName>
    </recommendedName>
</protein>
<name>A0A8J3ZF09_9ACTN</name>
<proteinExistence type="predicted"/>
<reference evidence="1" key="1">
    <citation type="submission" date="2021-01" db="EMBL/GenBank/DDBJ databases">
        <title>Whole genome shotgun sequence of Virgisporangium aurantiacum NBRC 16421.</title>
        <authorList>
            <person name="Komaki H."/>
            <person name="Tamura T."/>
        </authorList>
    </citation>
    <scope>NUCLEOTIDE SEQUENCE</scope>
    <source>
        <strain evidence="1">NBRC 16421</strain>
    </source>
</reference>
<dbReference type="PROSITE" id="PS51257">
    <property type="entry name" value="PROKAR_LIPOPROTEIN"/>
    <property type="match status" value="1"/>
</dbReference>
<organism evidence="1 2">
    <name type="scientific">Virgisporangium aurantiacum</name>
    <dbReference type="NCBI Taxonomy" id="175570"/>
    <lineage>
        <taxon>Bacteria</taxon>
        <taxon>Bacillati</taxon>
        <taxon>Actinomycetota</taxon>
        <taxon>Actinomycetes</taxon>
        <taxon>Micromonosporales</taxon>
        <taxon>Micromonosporaceae</taxon>
        <taxon>Virgisporangium</taxon>
    </lineage>
</organism>
<evidence type="ECO:0008006" key="3">
    <source>
        <dbReference type="Google" id="ProtNLM"/>
    </source>
</evidence>
<dbReference type="AlphaFoldDB" id="A0A8J3ZF09"/>
<evidence type="ECO:0000313" key="1">
    <source>
        <dbReference type="EMBL" id="GIJ62944.1"/>
    </source>
</evidence>
<gene>
    <name evidence="1" type="ORF">Vau01_104600</name>
</gene>
<sequence>MVRWLSVVVAVGALYLAGGGCTAAGESGVTRAMAPAVRSQGELVGALLRVEDLPAGYVLQPSAPAPSAPSADGGQGAGASPCADVFEQLRGGAPALSRVAASSARVEFGKGDYGPFLQEELLSSGNQVAVRAAVSAFRKLPELCDRFTETDEQGSFTIKLSEAGLPALGDESVALKLDAAGTSPDLNVTLGGYMMLVRKGSVVCILIHFGIPGVDVAETEKIARAAVARLD</sequence>
<dbReference type="Proteomes" id="UP000612585">
    <property type="component" value="Unassembled WGS sequence"/>
</dbReference>